<dbReference type="EMBL" id="JAYMYR010000001">
    <property type="protein sequence ID" value="KAK7382588.1"/>
    <property type="molecule type" value="Genomic_DNA"/>
</dbReference>
<comment type="caution">
    <text evidence="1">The sequence shown here is derived from an EMBL/GenBank/DDBJ whole genome shotgun (WGS) entry which is preliminary data.</text>
</comment>
<evidence type="ECO:0000313" key="2">
    <source>
        <dbReference type="Proteomes" id="UP001374584"/>
    </source>
</evidence>
<keyword evidence="2" id="KW-1185">Reference proteome</keyword>
<evidence type="ECO:0008006" key="3">
    <source>
        <dbReference type="Google" id="ProtNLM"/>
    </source>
</evidence>
<accession>A0AAN9WWT2</accession>
<name>A0AAN9WWT2_PHACN</name>
<protein>
    <recommendedName>
        <fullName evidence="3">TIR domain-containing protein</fullName>
    </recommendedName>
</protein>
<reference evidence="1 2" key="1">
    <citation type="submission" date="2024-01" db="EMBL/GenBank/DDBJ databases">
        <title>The genomes of 5 underutilized Papilionoideae crops provide insights into root nodulation and disease resistanc.</title>
        <authorList>
            <person name="Jiang F."/>
        </authorList>
    </citation>
    <scope>NUCLEOTIDE SEQUENCE [LARGE SCALE GENOMIC DNA]</scope>
    <source>
        <strain evidence="1">JINMINGXINNONG_FW02</strain>
        <tissue evidence="1">Leaves</tissue>
    </source>
</reference>
<proteinExistence type="predicted"/>
<organism evidence="1 2">
    <name type="scientific">Phaseolus coccineus</name>
    <name type="common">Scarlet runner bean</name>
    <name type="synonym">Phaseolus multiflorus</name>
    <dbReference type="NCBI Taxonomy" id="3886"/>
    <lineage>
        <taxon>Eukaryota</taxon>
        <taxon>Viridiplantae</taxon>
        <taxon>Streptophyta</taxon>
        <taxon>Embryophyta</taxon>
        <taxon>Tracheophyta</taxon>
        <taxon>Spermatophyta</taxon>
        <taxon>Magnoliopsida</taxon>
        <taxon>eudicotyledons</taxon>
        <taxon>Gunneridae</taxon>
        <taxon>Pentapetalae</taxon>
        <taxon>rosids</taxon>
        <taxon>fabids</taxon>
        <taxon>Fabales</taxon>
        <taxon>Fabaceae</taxon>
        <taxon>Papilionoideae</taxon>
        <taxon>50 kb inversion clade</taxon>
        <taxon>NPAAA clade</taxon>
        <taxon>indigoferoid/millettioid clade</taxon>
        <taxon>Phaseoleae</taxon>
        <taxon>Phaseolus</taxon>
    </lineage>
</organism>
<sequence>MLKAYNRIESLVKHWRIALCEAVAFSRLVVQHYRGIKDNEINNLVKHAGDALCEAAGISGVVILNSGCNLLFTDNLRRINRRPKSRRYVNKRHLSSNDPILDNMTTSDGGDCLLPGDCYPDWLTFSSKGCSVTFEIPRVNGRNLKTMMCHIHYSSSENITSDGLTNLLVINHTKTTIQLYKRNALESFEDEEWQSVLSNIERGNKVQIIVVFWTGLTVNKTTIYIIYEGIDEKDHAPNMNVPSDESSPRVESMEDLRGVSVKRLTKSLLNKLLSCKYNCKGKLEKKKNKG</sequence>
<dbReference type="Proteomes" id="UP001374584">
    <property type="component" value="Unassembled WGS sequence"/>
</dbReference>
<gene>
    <name evidence="1" type="ORF">VNO80_01501</name>
</gene>
<evidence type="ECO:0000313" key="1">
    <source>
        <dbReference type="EMBL" id="KAK7382588.1"/>
    </source>
</evidence>
<dbReference type="AlphaFoldDB" id="A0AAN9WWT2"/>